<comment type="caution">
    <text evidence="1">The sequence shown here is derived from an EMBL/GenBank/DDBJ whole genome shotgun (WGS) entry which is preliminary data.</text>
</comment>
<evidence type="ECO:0000313" key="2">
    <source>
        <dbReference type="Proteomes" id="UP001054945"/>
    </source>
</evidence>
<name>A0AAV4Q0M3_CAEEX</name>
<protein>
    <submittedName>
        <fullName evidence="1">Uncharacterized protein</fullName>
    </submittedName>
</protein>
<sequence length="92" mass="11010">MPLWARPIPSFSNNGNTDEMFLSWESFQLFYIFPPRTKYPLYPKKETIPAKCFPQTAFRSKFLLLLFLAGKRFPLDILMPRNDRQLKRDYCV</sequence>
<proteinExistence type="predicted"/>
<organism evidence="1 2">
    <name type="scientific">Caerostris extrusa</name>
    <name type="common">Bark spider</name>
    <name type="synonym">Caerostris bankana</name>
    <dbReference type="NCBI Taxonomy" id="172846"/>
    <lineage>
        <taxon>Eukaryota</taxon>
        <taxon>Metazoa</taxon>
        <taxon>Ecdysozoa</taxon>
        <taxon>Arthropoda</taxon>
        <taxon>Chelicerata</taxon>
        <taxon>Arachnida</taxon>
        <taxon>Araneae</taxon>
        <taxon>Araneomorphae</taxon>
        <taxon>Entelegynae</taxon>
        <taxon>Araneoidea</taxon>
        <taxon>Araneidae</taxon>
        <taxon>Caerostris</taxon>
    </lineage>
</organism>
<gene>
    <name evidence="1" type="ORF">CEXT_760961</name>
</gene>
<reference evidence="1 2" key="1">
    <citation type="submission" date="2021-06" db="EMBL/GenBank/DDBJ databases">
        <title>Caerostris extrusa draft genome.</title>
        <authorList>
            <person name="Kono N."/>
            <person name="Arakawa K."/>
        </authorList>
    </citation>
    <scope>NUCLEOTIDE SEQUENCE [LARGE SCALE GENOMIC DNA]</scope>
</reference>
<dbReference type="AlphaFoldDB" id="A0AAV4Q0M3"/>
<accession>A0AAV4Q0M3</accession>
<keyword evidence="2" id="KW-1185">Reference proteome</keyword>
<evidence type="ECO:0000313" key="1">
    <source>
        <dbReference type="EMBL" id="GIY02872.1"/>
    </source>
</evidence>
<dbReference type="EMBL" id="BPLR01005514">
    <property type="protein sequence ID" value="GIY02872.1"/>
    <property type="molecule type" value="Genomic_DNA"/>
</dbReference>
<dbReference type="Proteomes" id="UP001054945">
    <property type="component" value="Unassembled WGS sequence"/>
</dbReference>